<reference evidence="7 8" key="1">
    <citation type="submission" date="2020-06" db="EMBL/GenBank/DDBJ databases">
        <title>Global-level population genomics: horizontal gene transfer, symbiosis and evolution in Rhizobia.</title>
        <authorList>
            <person name="Gai Y."/>
        </authorList>
    </citation>
    <scope>NUCLEOTIDE SEQUENCE [LARGE SCALE GENOMIC DNA]</scope>
    <source>
        <strain evidence="7 8">PLR6_1b</strain>
    </source>
</reference>
<evidence type="ECO:0000259" key="6">
    <source>
        <dbReference type="Pfam" id="PF02776"/>
    </source>
</evidence>
<gene>
    <name evidence="7" type="ORF">HJA87_27130</name>
</gene>
<sequence length="594" mass="64651">MARTVGDFLVARLGEWGVRRMFGYPGDGINGVFGALHRASDKMEFIQARHEEMAAFMAAAYAKFSGELGVCIATSGPGATHLITGLYDARMDHQPVLAIVGQQARRALGGHYQQELDLAALFKDVASDFVQQASAPAQVRHLIDRAVRIALANRTVTAIILPNDLQEMPYEEPARKHGTVHSGPGYRPPRVFPHGDDLQAAADILNAGKKVAILVGAGALNATDEVIAVADRLQAGAAKALLGKAALPDDLPWVTGSIGLLGTEPSWNLMRDCDTLLMIGSGFPYSEFLPEEGRARGVQIDINPDMLSLRYPMELNLTGDAAETLRALLPLLQENPDRSWRQTIQKDVAAWWKTLDERANVDANPINPQRVVSELSPRLPTNAVVTCDSGSCANWYARDLKMRRGVKASLSGGLASMGAAVPYAIAAKFAHPDRPVVGLVGDGAMQMNNLAEMITVAKYWKDWADPTFVICVFNNQDLNQVTWEQRVMEGDPKFQASQSIPDVAYHKFAELIGLRGIFVDHPDRLGAAWEEALTAECPVILEVKTDPEVPPLPPHITFEQMRNLTSALMTGDPREGGVIAGTFRQLFAGILSRR</sequence>
<dbReference type="Pfam" id="PF02775">
    <property type="entry name" value="TPP_enzyme_C"/>
    <property type="match status" value="1"/>
</dbReference>
<keyword evidence="2 3" id="KW-0786">Thiamine pyrophosphate</keyword>
<keyword evidence="8" id="KW-1185">Reference proteome</keyword>
<protein>
    <submittedName>
        <fullName evidence="7">Thiamine pyrophosphate-requiring protein</fullName>
    </submittedName>
</protein>
<name>A0ABS7LQ03_9HYPH</name>
<evidence type="ECO:0000313" key="8">
    <source>
        <dbReference type="Proteomes" id="UP000720124"/>
    </source>
</evidence>
<dbReference type="InterPro" id="IPR000399">
    <property type="entry name" value="TPP-bd_CS"/>
</dbReference>
<dbReference type="SUPFAM" id="SSF52467">
    <property type="entry name" value="DHS-like NAD/FAD-binding domain"/>
    <property type="match status" value="1"/>
</dbReference>
<dbReference type="PANTHER" id="PTHR42981">
    <property type="entry name" value="PYRUVATE DEHYDROGENASE [UBIQUINONE]"/>
    <property type="match status" value="1"/>
</dbReference>
<dbReference type="InterPro" id="IPR047211">
    <property type="entry name" value="POXB-like"/>
</dbReference>
<accession>A0ABS7LQ03</accession>
<dbReference type="EMBL" id="JABTXI010000013">
    <property type="protein sequence ID" value="MBY3593532.1"/>
    <property type="molecule type" value="Genomic_DNA"/>
</dbReference>
<dbReference type="Proteomes" id="UP000720124">
    <property type="component" value="Unassembled WGS sequence"/>
</dbReference>
<dbReference type="InterPro" id="IPR012000">
    <property type="entry name" value="Thiamin_PyroP_enz_cen_dom"/>
</dbReference>
<comment type="similarity">
    <text evidence="1 3">Belongs to the TPP enzyme family.</text>
</comment>
<dbReference type="Pfam" id="PF02776">
    <property type="entry name" value="TPP_enzyme_N"/>
    <property type="match status" value="1"/>
</dbReference>
<dbReference type="InterPro" id="IPR047212">
    <property type="entry name" value="TPP_POXB-like"/>
</dbReference>
<dbReference type="CDD" id="cd07039">
    <property type="entry name" value="TPP_PYR_POX"/>
    <property type="match status" value="1"/>
</dbReference>
<dbReference type="Gene3D" id="3.40.50.970">
    <property type="match status" value="2"/>
</dbReference>
<dbReference type="InterPro" id="IPR047210">
    <property type="entry name" value="TPP_PYR_POXB-like"/>
</dbReference>
<dbReference type="RefSeq" id="WP_221095463.1">
    <property type="nucleotide sequence ID" value="NZ_JABDWX010000014.1"/>
</dbReference>
<feature type="domain" description="Thiamine pyrophosphate enzyme TPP-binding" evidence="5">
    <location>
        <begin position="388"/>
        <end position="543"/>
    </location>
</feature>
<dbReference type="CDD" id="cd02014">
    <property type="entry name" value="TPP_POX"/>
    <property type="match status" value="1"/>
</dbReference>
<dbReference type="Gene3D" id="3.40.50.1220">
    <property type="entry name" value="TPP-binding domain"/>
    <property type="match status" value="1"/>
</dbReference>
<evidence type="ECO:0000256" key="3">
    <source>
        <dbReference type="RuleBase" id="RU362132"/>
    </source>
</evidence>
<organism evidence="7 8">
    <name type="scientific">Rhizobium bangladeshense</name>
    <dbReference type="NCBI Taxonomy" id="1138189"/>
    <lineage>
        <taxon>Bacteria</taxon>
        <taxon>Pseudomonadati</taxon>
        <taxon>Pseudomonadota</taxon>
        <taxon>Alphaproteobacteria</taxon>
        <taxon>Hyphomicrobiales</taxon>
        <taxon>Rhizobiaceae</taxon>
        <taxon>Rhizobium/Agrobacterium group</taxon>
        <taxon>Rhizobium</taxon>
    </lineage>
</organism>
<dbReference type="Pfam" id="PF00205">
    <property type="entry name" value="TPP_enzyme_M"/>
    <property type="match status" value="1"/>
</dbReference>
<feature type="domain" description="Thiamine pyrophosphate enzyme N-terminal TPP-binding" evidence="6">
    <location>
        <begin position="4"/>
        <end position="120"/>
    </location>
</feature>
<dbReference type="InterPro" id="IPR029061">
    <property type="entry name" value="THDP-binding"/>
</dbReference>
<dbReference type="InterPro" id="IPR012001">
    <property type="entry name" value="Thiamin_PyroP_enz_TPP-bd_dom"/>
</dbReference>
<proteinExistence type="inferred from homology"/>
<evidence type="ECO:0000313" key="7">
    <source>
        <dbReference type="EMBL" id="MBY3593532.1"/>
    </source>
</evidence>
<evidence type="ECO:0000256" key="1">
    <source>
        <dbReference type="ARBA" id="ARBA00007812"/>
    </source>
</evidence>
<dbReference type="PANTHER" id="PTHR42981:SF2">
    <property type="entry name" value="PYRUVATE DEHYDROGENASE [UBIQUINONE]"/>
    <property type="match status" value="1"/>
</dbReference>
<evidence type="ECO:0000256" key="2">
    <source>
        <dbReference type="ARBA" id="ARBA00023052"/>
    </source>
</evidence>
<dbReference type="PROSITE" id="PS00187">
    <property type="entry name" value="TPP_ENZYMES"/>
    <property type="match status" value="1"/>
</dbReference>
<comment type="caution">
    <text evidence="7">The sequence shown here is derived from an EMBL/GenBank/DDBJ whole genome shotgun (WGS) entry which is preliminary data.</text>
</comment>
<evidence type="ECO:0000259" key="5">
    <source>
        <dbReference type="Pfam" id="PF02775"/>
    </source>
</evidence>
<dbReference type="SUPFAM" id="SSF52518">
    <property type="entry name" value="Thiamin diphosphate-binding fold (THDP-binding)"/>
    <property type="match status" value="2"/>
</dbReference>
<dbReference type="InterPro" id="IPR011766">
    <property type="entry name" value="TPP_enzyme_TPP-bd"/>
</dbReference>
<evidence type="ECO:0000259" key="4">
    <source>
        <dbReference type="Pfam" id="PF00205"/>
    </source>
</evidence>
<dbReference type="NCBIfam" id="NF006129">
    <property type="entry name" value="PRK08273.1"/>
    <property type="match status" value="1"/>
</dbReference>
<feature type="domain" description="Thiamine pyrophosphate enzyme central" evidence="4">
    <location>
        <begin position="198"/>
        <end position="328"/>
    </location>
</feature>
<dbReference type="InterPro" id="IPR029035">
    <property type="entry name" value="DHS-like_NAD/FAD-binding_dom"/>
</dbReference>